<organism evidence="2 3">
    <name type="scientific">Stereocaulon virgatum</name>
    <dbReference type="NCBI Taxonomy" id="373712"/>
    <lineage>
        <taxon>Eukaryota</taxon>
        <taxon>Fungi</taxon>
        <taxon>Dikarya</taxon>
        <taxon>Ascomycota</taxon>
        <taxon>Pezizomycotina</taxon>
        <taxon>Lecanoromycetes</taxon>
        <taxon>OSLEUM clade</taxon>
        <taxon>Lecanoromycetidae</taxon>
        <taxon>Lecanorales</taxon>
        <taxon>Lecanorineae</taxon>
        <taxon>Stereocaulaceae</taxon>
        <taxon>Stereocaulon</taxon>
    </lineage>
</organism>
<keyword evidence="1" id="KW-1133">Transmembrane helix</keyword>
<gene>
    <name evidence="2" type="ORF">N7G274_005106</name>
</gene>
<keyword evidence="1" id="KW-0812">Transmembrane</keyword>
<reference evidence="2 3" key="1">
    <citation type="submission" date="2024-09" db="EMBL/GenBank/DDBJ databases">
        <title>Rethinking Asexuality: The Enigmatic Case of Functional Sexual Genes in Lepraria (Stereocaulaceae).</title>
        <authorList>
            <person name="Doellman M."/>
            <person name="Sun Y."/>
            <person name="Barcenas-Pena A."/>
            <person name="Lumbsch H.T."/>
            <person name="Grewe F."/>
        </authorList>
    </citation>
    <scope>NUCLEOTIDE SEQUENCE [LARGE SCALE GENOMIC DNA]</scope>
    <source>
        <strain evidence="2 3">Mercado 3170</strain>
    </source>
</reference>
<keyword evidence="3" id="KW-1185">Reference proteome</keyword>
<protein>
    <submittedName>
        <fullName evidence="2">Uncharacterized protein</fullName>
    </submittedName>
</protein>
<sequence>MRGGDQMASLSLFAIYISPHIDCIELCNISLDWHSVFDNLGDESCVVCHINIIVQLRKAQITTIQASHLLPALQGAMLVGQRQSVKLEVFADVCFFPVLVLVTAYVLAFRSEEDT</sequence>
<evidence type="ECO:0000313" key="2">
    <source>
        <dbReference type="EMBL" id="KAL2041919.1"/>
    </source>
</evidence>
<evidence type="ECO:0000256" key="1">
    <source>
        <dbReference type="SAM" id="Phobius"/>
    </source>
</evidence>
<feature type="transmembrane region" description="Helical" evidence="1">
    <location>
        <begin position="89"/>
        <end position="109"/>
    </location>
</feature>
<accession>A0ABR4A8U2</accession>
<dbReference type="Proteomes" id="UP001590950">
    <property type="component" value="Unassembled WGS sequence"/>
</dbReference>
<name>A0ABR4A8U2_9LECA</name>
<proteinExistence type="predicted"/>
<comment type="caution">
    <text evidence="2">The sequence shown here is derived from an EMBL/GenBank/DDBJ whole genome shotgun (WGS) entry which is preliminary data.</text>
</comment>
<evidence type="ECO:0000313" key="3">
    <source>
        <dbReference type="Proteomes" id="UP001590950"/>
    </source>
</evidence>
<dbReference type="EMBL" id="JBEFKJ010000015">
    <property type="protein sequence ID" value="KAL2041919.1"/>
    <property type="molecule type" value="Genomic_DNA"/>
</dbReference>
<keyword evidence="1" id="KW-0472">Membrane</keyword>